<dbReference type="AlphaFoldDB" id="A0A8H7SG54"/>
<sequence length="308" mass="34196">MQYRRLPTDDNSVEDPLRPPGYEPTNNNNSHFTSQQEQYQLNNNNDKDNNNNITTFSPPPSFRSTSPVQNQQRVDLEETFDDSIDDSTAESQRLLSPWQQEENTIISIPINPSASSSSSSNAPISSQPATLPVPTDGVFSNMSAKPESERDKLDETPPAYDEAVADATPPYWHTAIYAPTSLGDLILIEGLPAGNILHFAWNLIISASFQFIGFMLTYLFHTTHAGKNGSRAGLGVTFIQFGFYVRSHDDGEGGSSGNNEGDNIDIIAYILMIFGWFIIIRSVADYIRVKRMERIIATQPSQAIEEIV</sequence>
<dbReference type="Proteomes" id="UP000646827">
    <property type="component" value="Unassembled WGS sequence"/>
</dbReference>
<dbReference type="Pfam" id="PF10176">
    <property type="entry name" value="NEDD4_Bsd2"/>
    <property type="match status" value="1"/>
</dbReference>
<dbReference type="OrthoDB" id="10003116at2759"/>
<organism evidence="7 8">
    <name type="scientific">Circinella minor</name>
    <dbReference type="NCBI Taxonomy" id="1195481"/>
    <lineage>
        <taxon>Eukaryota</taxon>
        <taxon>Fungi</taxon>
        <taxon>Fungi incertae sedis</taxon>
        <taxon>Mucoromycota</taxon>
        <taxon>Mucoromycotina</taxon>
        <taxon>Mucoromycetes</taxon>
        <taxon>Mucorales</taxon>
        <taxon>Lichtheimiaceae</taxon>
        <taxon>Circinella</taxon>
    </lineage>
</organism>
<dbReference type="GO" id="GO:0048471">
    <property type="term" value="C:perinuclear region of cytoplasm"/>
    <property type="evidence" value="ECO:0007669"/>
    <property type="project" value="TreeGrafter"/>
</dbReference>
<comment type="caution">
    <text evidence="7">The sequence shown here is derived from an EMBL/GenBank/DDBJ whole genome shotgun (WGS) entry which is preliminary data.</text>
</comment>
<keyword evidence="4 6" id="KW-0472">Membrane</keyword>
<protein>
    <recommendedName>
        <fullName evidence="9">Metal homeostatis protein bsd2</fullName>
    </recommendedName>
</protein>
<dbReference type="GO" id="GO:0007034">
    <property type="term" value="P:vacuolar transport"/>
    <property type="evidence" value="ECO:0007669"/>
    <property type="project" value="InterPro"/>
</dbReference>
<feature type="region of interest" description="Disordered" evidence="5">
    <location>
        <begin position="109"/>
        <end position="157"/>
    </location>
</feature>
<reference evidence="7 8" key="1">
    <citation type="submission" date="2020-12" db="EMBL/GenBank/DDBJ databases">
        <title>Metabolic potential, ecology and presence of endohyphal bacteria is reflected in genomic diversity of Mucoromycotina.</title>
        <authorList>
            <person name="Muszewska A."/>
            <person name="Okrasinska A."/>
            <person name="Steczkiewicz K."/>
            <person name="Drgas O."/>
            <person name="Orlowska M."/>
            <person name="Perlinska-Lenart U."/>
            <person name="Aleksandrzak-Piekarczyk T."/>
            <person name="Szatraj K."/>
            <person name="Zielenkiewicz U."/>
            <person name="Pilsyk S."/>
            <person name="Malc E."/>
            <person name="Mieczkowski P."/>
            <person name="Kruszewska J.S."/>
            <person name="Biernat P."/>
            <person name="Pawlowska J."/>
        </authorList>
    </citation>
    <scope>NUCLEOTIDE SEQUENCE [LARGE SCALE GENOMIC DNA]</scope>
    <source>
        <strain evidence="7 8">CBS 142.35</strain>
    </source>
</reference>
<evidence type="ECO:0000256" key="1">
    <source>
        <dbReference type="ARBA" id="ARBA00004141"/>
    </source>
</evidence>
<feature type="transmembrane region" description="Helical" evidence="6">
    <location>
        <begin position="199"/>
        <end position="221"/>
    </location>
</feature>
<feature type="compositionally biased region" description="Polar residues" evidence="5">
    <location>
        <begin position="24"/>
        <end position="41"/>
    </location>
</feature>
<dbReference type="GO" id="GO:0005794">
    <property type="term" value="C:Golgi apparatus"/>
    <property type="evidence" value="ECO:0007669"/>
    <property type="project" value="TreeGrafter"/>
</dbReference>
<evidence type="ECO:0000256" key="2">
    <source>
        <dbReference type="ARBA" id="ARBA00022692"/>
    </source>
</evidence>
<feature type="region of interest" description="Disordered" evidence="5">
    <location>
        <begin position="80"/>
        <end position="99"/>
    </location>
</feature>
<dbReference type="GO" id="GO:0030001">
    <property type="term" value="P:metal ion transport"/>
    <property type="evidence" value="ECO:0007669"/>
    <property type="project" value="InterPro"/>
</dbReference>
<evidence type="ECO:0008006" key="9">
    <source>
        <dbReference type="Google" id="ProtNLM"/>
    </source>
</evidence>
<keyword evidence="2 6" id="KW-0812">Transmembrane</keyword>
<feature type="transmembrane region" description="Helical" evidence="6">
    <location>
        <begin position="266"/>
        <end position="284"/>
    </location>
</feature>
<dbReference type="EMBL" id="JAEPRB010000004">
    <property type="protein sequence ID" value="KAG2227823.1"/>
    <property type="molecule type" value="Genomic_DNA"/>
</dbReference>
<dbReference type="GO" id="GO:0031398">
    <property type="term" value="P:positive regulation of protein ubiquitination"/>
    <property type="evidence" value="ECO:0007669"/>
    <property type="project" value="TreeGrafter"/>
</dbReference>
<feature type="compositionally biased region" description="Polar residues" evidence="5">
    <location>
        <begin position="89"/>
        <end position="99"/>
    </location>
</feature>
<dbReference type="GO" id="GO:0016020">
    <property type="term" value="C:membrane"/>
    <property type="evidence" value="ECO:0007669"/>
    <property type="project" value="UniProtKB-SubCell"/>
</dbReference>
<keyword evidence="3 6" id="KW-1133">Transmembrane helix</keyword>
<evidence type="ECO:0000256" key="6">
    <source>
        <dbReference type="SAM" id="Phobius"/>
    </source>
</evidence>
<dbReference type="GO" id="GO:0006511">
    <property type="term" value="P:ubiquitin-dependent protein catabolic process"/>
    <property type="evidence" value="ECO:0007669"/>
    <property type="project" value="TreeGrafter"/>
</dbReference>
<evidence type="ECO:0000256" key="5">
    <source>
        <dbReference type="SAM" id="MobiDB-lite"/>
    </source>
</evidence>
<dbReference type="CDD" id="cd22212">
    <property type="entry name" value="NDFIP-like"/>
    <property type="match status" value="1"/>
</dbReference>
<accession>A0A8H7SG54</accession>
<keyword evidence="8" id="KW-1185">Reference proteome</keyword>
<dbReference type="GO" id="GO:0005783">
    <property type="term" value="C:endoplasmic reticulum"/>
    <property type="evidence" value="ECO:0007669"/>
    <property type="project" value="TreeGrafter"/>
</dbReference>
<feature type="compositionally biased region" description="Low complexity" evidence="5">
    <location>
        <begin position="109"/>
        <end position="126"/>
    </location>
</feature>
<feature type="region of interest" description="Disordered" evidence="5">
    <location>
        <begin position="1"/>
        <end position="71"/>
    </location>
</feature>
<evidence type="ECO:0000313" key="8">
    <source>
        <dbReference type="Proteomes" id="UP000646827"/>
    </source>
</evidence>
<evidence type="ECO:0000313" key="7">
    <source>
        <dbReference type="EMBL" id="KAG2227823.1"/>
    </source>
</evidence>
<evidence type="ECO:0000256" key="4">
    <source>
        <dbReference type="ARBA" id="ARBA00023136"/>
    </source>
</evidence>
<feature type="compositionally biased region" description="Low complexity" evidence="5">
    <location>
        <begin position="50"/>
        <end position="67"/>
    </location>
</feature>
<dbReference type="InterPro" id="IPR019325">
    <property type="entry name" value="NEDD4/Bsd2"/>
</dbReference>
<evidence type="ECO:0000256" key="3">
    <source>
        <dbReference type="ARBA" id="ARBA00022989"/>
    </source>
</evidence>
<dbReference type="PANTHER" id="PTHR13396:SF5">
    <property type="entry name" value="NEDD4 FAMILY INTERACTING PROTEIN"/>
    <property type="match status" value="1"/>
</dbReference>
<gene>
    <name evidence="7" type="ORF">INT45_002061</name>
</gene>
<name>A0A8H7SG54_9FUNG</name>
<feature type="compositionally biased region" description="Basic and acidic residues" evidence="5">
    <location>
        <begin position="146"/>
        <end position="155"/>
    </location>
</feature>
<dbReference type="PANTHER" id="PTHR13396">
    <property type="entry name" value="NEDD4 FAMILY INTERACTING PROTEIN 1/2"/>
    <property type="match status" value="1"/>
</dbReference>
<proteinExistence type="predicted"/>
<comment type="subcellular location">
    <subcellularLocation>
        <location evidence="1">Membrane</location>
        <topology evidence="1">Multi-pass membrane protein</topology>
    </subcellularLocation>
</comment>